<evidence type="ECO:0000313" key="1">
    <source>
        <dbReference type="EMBL" id="KAJ0176814.1"/>
    </source>
</evidence>
<protein>
    <submittedName>
        <fullName evidence="1">Uncharacterized protein</fullName>
    </submittedName>
</protein>
<dbReference type="Proteomes" id="UP000824533">
    <property type="component" value="Linkage Group LG13"/>
</dbReference>
<name>A0ACC1CZA3_9NEOP</name>
<reference evidence="1 2" key="1">
    <citation type="journal article" date="2021" name="Front. Genet.">
        <title>Chromosome-Level Genome Assembly Reveals Significant Gene Expansion in the Toll and IMD Signaling Pathways of Dendrolimus kikuchii.</title>
        <authorList>
            <person name="Zhou J."/>
            <person name="Wu P."/>
            <person name="Xiong Z."/>
            <person name="Liu N."/>
            <person name="Zhao N."/>
            <person name="Ji M."/>
            <person name="Qiu Y."/>
            <person name="Yang B."/>
        </authorList>
    </citation>
    <scope>NUCLEOTIDE SEQUENCE [LARGE SCALE GENOMIC DNA]</scope>
    <source>
        <strain evidence="1">Ann1</strain>
    </source>
</reference>
<comment type="caution">
    <text evidence="1">The sequence shown here is derived from an EMBL/GenBank/DDBJ whole genome shotgun (WGS) entry which is preliminary data.</text>
</comment>
<keyword evidence="2" id="KW-1185">Reference proteome</keyword>
<organism evidence="1 2">
    <name type="scientific">Dendrolimus kikuchii</name>
    <dbReference type="NCBI Taxonomy" id="765133"/>
    <lineage>
        <taxon>Eukaryota</taxon>
        <taxon>Metazoa</taxon>
        <taxon>Ecdysozoa</taxon>
        <taxon>Arthropoda</taxon>
        <taxon>Hexapoda</taxon>
        <taxon>Insecta</taxon>
        <taxon>Pterygota</taxon>
        <taxon>Neoptera</taxon>
        <taxon>Endopterygota</taxon>
        <taxon>Lepidoptera</taxon>
        <taxon>Glossata</taxon>
        <taxon>Ditrysia</taxon>
        <taxon>Bombycoidea</taxon>
        <taxon>Lasiocampidae</taxon>
        <taxon>Dendrolimus</taxon>
    </lineage>
</organism>
<gene>
    <name evidence="1" type="ORF">K1T71_007993</name>
</gene>
<evidence type="ECO:0000313" key="2">
    <source>
        <dbReference type="Proteomes" id="UP000824533"/>
    </source>
</evidence>
<proteinExistence type="predicted"/>
<accession>A0ACC1CZA3</accession>
<dbReference type="EMBL" id="CM034399">
    <property type="protein sequence ID" value="KAJ0176814.1"/>
    <property type="molecule type" value="Genomic_DNA"/>
</dbReference>
<sequence>MSESKLKDLVKKRGSIKSKVTQFASYLNTLVNSDNISELQHKELECRLSKIDAVYNEFDVLQTEIETLSESPESAFLDRETFDSNYFRLVSEASILLNQSRRRSSAASDDERISLLQTKTKWTHSSGKLEVGSLVLMKDRSQPPLLWLVGRVVKLYQGGDSVNRVAEIKTKRGNIVRVYNNICPLPSLS</sequence>